<protein>
    <submittedName>
        <fullName evidence="1">Uncharacterized protein</fullName>
    </submittedName>
</protein>
<proteinExistence type="predicted"/>
<accession>A0A066V9F9</accession>
<reference evidence="1 2" key="1">
    <citation type="submission" date="2014-05" db="EMBL/GenBank/DDBJ databases">
        <title>Draft genome sequence of a rare smut relative, Tilletiaria anomala UBC 951.</title>
        <authorList>
            <consortium name="DOE Joint Genome Institute"/>
            <person name="Toome M."/>
            <person name="Kuo A."/>
            <person name="Henrissat B."/>
            <person name="Lipzen A."/>
            <person name="Tritt A."/>
            <person name="Yoshinaga Y."/>
            <person name="Zane M."/>
            <person name="Barry K."/>
            <person name="Grigoriev I.V."/>
            <person name="Spatafora J.W."/>
            <person name="Aimea M.C."/>
        </authorList>
    </citation>
    <scope>NUCLEOTIDE SEQUENCE [LARGE SCALE GENOMIC DNA]</scope>
    <source>
        <strain evidence="1 2">UBC 951</strain>
    </source>
</reference>
<dbReference type="RefSeq" id="XP_013239762.1">
    <property type="nucleotide sequence ID" value="XM_013384308.1"/>
</dbReference>
<dbReference type="AlphaFoldDB" id="A0A066V9F9"/>
<dbReference type="HOGENOM" id="CLU_2741819_0_0_1"/>
<dbReference type="InParanoid" id="A0A066V9F9"/>
<dbReference type="Proteomes" id="UP000027361">
    <property type="component" value="Unassembled WGS sequence"/>
</dbReference>
<comment type="caution">
    <text evidence="1">The sequence shown here is derived from an EMBL/GenBank/DDBJ whole genome shotgun (WGS) entry which is preliminary data.</text>
</comment>
<evidence type="ECO:0000313" key="1">
    <source>
        <dbReference type="EMBL" id="KDN35240.1"/>
    </source>
</evidence>
<dbReference type="GeneID" id="25265536"/>
<name>A0A066V9F9_TILAU</name>
<gene>
    <name evidence="1" type="ORF">K437DRAFT_260398</name>
</gene>
<dbReference type="EMBL" id="JMSN01000226">
    <property type="protein sequence ID" value="KDN35240.1"/>
    <property type="molecule type" value="Genomic_DNA"/>
</dbReference>
<organism evidence="1 2">
    <name type="scientific">Tilletiaria anomala (strain ATCC 24038 / CBS 436.72 / UBC 951)</name>
    <dbReference type="NCBI Taxonomy" id="1037660"/>
    <lineage>
        <taxon>Eukaryota</taxon>
        <taxon>Fungi</taxon>
        <taxon>Dikarya</taxon>
        <taxon>Basidiomycota</taxon>
        <taxon>Ustilaginomycotina</taxon>
        <taxon>Exobasidiomycetes</taxon>
        <taxon>Georgefischeriales</taxon>
        <taxon>Tilletiariaceae</taxon>
        <taxon>Tilletiaria</taxon>
    </lineage>
</organism>
<evidence type="ECO:0000313" key="2">
    <source>
        <dbReference type="Proteomes" id="UP000027361"/>
    </source>
</evidence>
<sequence length="71" mass="7687">MAGTRCTVLWQEGGWPHLTDVVLHALNTTHLEAAGAQPATLLFARALRTTTDAHGANVSDCTYSCRLRHVT</sequence>
<keyword evidence="2" id="KW-1185">Reference proteome</keyword>